<keyword evidence="3" id="KW-0813">Transport</keyword>
<evidence type="ECO:0000256" key="8">
    <source>
        <dbReference type="ARBA" id="ARBA00023136"/>
    </source>
</evidence>
<evidence type="ECO:0000313" key="10">
    <source>
        <dbReference type="EMBL" id="OMJ92837.1"/>
    </source>
</evidence>
<dbReference type="AlphaFoldDB" id="A0A1R2CUY9"/>
<evidence type="ECO:0000256" key="4">
    <source>
        <dbReference type="ARBA" id="ARBA00022660"/>
    </source>
</evidence>
<evidence type="ECO:0000256" key="6">
    <source>
        <dbReference type="ARBA" id="ARBA00022982"/>
    </source>
</evidence>
<sequence length="137" mass="16118">MQESEGRRFAFGNHSYTDYHSDMSDATGFIEYPYSRFHPRFPNSRKNGLQRGEDPKPKWLEYCKPSCRDENDKVKRCEQALKIIRSSDPEKSCLFRYRQWVECVETCAQNKVFPHLKGPSRQGPMDWFRAHGPSGHV</sequence>
<keyword evidence="4" id="KW-0679">Respiratory chain</keyword>
<evidence type="ECO:0000256" key="7">
    <source>
        <dbReference type="ARBA" id="ARBA00023128"/>
    </source>
</evidence>
<evidence type="ECO:0000256" key="5">
    <source>
        <dbReference type="ARBA" id="ARBA00022792"/>
    </source>
</evidence>
<comment type="subcellular location">
    <subcellularLocation>
        <location evidence="1">Mitochondrion inner membrane</location>
    </subcellularLocation>
</comment>
<dbReference type="InterPro" id="IPR023184">
    <property type="entry name" value="Ubol_cytC_Rdtase_hinge_dom"/>
</dbReference>
<feature type="domain" description="Ubiquinol-cytochrome C reductase hinge" evidence="9">
    <location>
        <begin position="54"/>
        <end position="117"/>
    </location>
</feature>
<evidence type="ECO:0000313" key="11">
    <source>
        <dbReference type="Proteomes" id="UP000187209"/>
    </source>
</evidence>
<name>A0A1R2CUY9_9CILI</name>
<evidence type="ECO:0000259" key="9">
    <source>
        <dbReference type="Pfam" id="PF02320"/>
    </source>
</evidence>
<gene>
    <name evidence="10" type="ORF">SteCoe_4285</name>
</gene>
<accession>A0A1R2CUY9</accession>
<dbReference type="InterPro" id="IPR036811">
    <property type="entry name" value="Ubol_cytC_Rdtase_hinge_dom_sf"/>
</dbReference>
<keyword evidence="7" id="KW-0496">Mitochondrion</keyword>
<reference evidence="10 11" key="1">
    <citation type="submission" date="2016-11" db="EMBL/GenBank/DDBJ databases">
        <title>The macronuclear genome of Stentor coeruleus: a giant cell with tiny introns.</title>
        <authorList>
            <person name="Slabodnick M."/>
            <person name="Ruby J.G."/>
            <person name="Reiff S.B."/>
            <person name="Swart E.C."/>
            <person name="Gosai S."/>
            <person name="Prabakaran S."/>
            <person name="Witkowska E."/>
            <person name="Larue G.E."/>
            <person name="Fisher S."/>
            <person name="Freeman R.M."/>
            <person name="Gunawardena J."/>
            <person name="Chu W."/>
            <person name="Stover N.A."/>
            <person name="Gregory B.D."/>
            <person name="Nowacki M."/>
            <person name="Derisi J."/>
            <person name="Roy S.W."/>
            <person name="Marshall W.F."/>
            <person name="Sood P."/>
        </authorList>
    </citation>
    <scope>NUCLEOTIDE SEQUENCE [LARGE SCALE GENOMIC DNA]</scope>
    <source>
        <strain evidence="10">WM001</strain>
    </source>
</reference>
<dbReference type="EMBL" id="MPUH01000053">
    <property type="protein sequence ID" value="OMJ92837.1"/>
    <property type="molecule type" value="Genomic_DNA"/>
</dbReference>
<dbReference type="Pfam" id="PF02320">
    <property type="entry name" value="UCR_hinge"/>
    <property type="match status" value="1"/>
</dbReference>
<keyword evidence="5" id="KW-0999">Mitochondrion inner membrane</keyword>
<comment type="caution">
    <text evidence="10">The sequence shown here is derived from an EMBL/GenBank/DDBJ whole genome shotgun (WGS) entry which is preliminary data.</text>
</comment>
<dbReference type="GO" id="GO:0005743">
    <property type="term" value="C:mitochondrial inner membrane"/>
    <property type="evidence" value="ECO:0007669"/>
    <property type="project" value="UniProtKB-SubCell"/>
</dbReference>
<dbReference type="Gene3D" id="1.10.287.20">
    <property type="entry name" value="Ubiquinol-cytochrome C reductase hinge domain"/>
    <property type="match status" value="1"/>
</dbReference>
<evidence type="ECO:0000256" key="3">
    <source>
        <dbReference type="ARBA" id="ARBA00022448"/>
    </source>
</evidence>
<dbReference type="OrthoDB" id="282179at2759"/>
<keyword evidence="11" id="KW-1185">Reference proteome</keyword>
<evidence type="ECO:0000256" key="2">
    <source>
        <dbReference type="ARBA" id="ARBA00006498"/>
    </source>
</evidence>
<dbReference type="Proteomes" id="UP000187209">
    <property type="component" value="Unassembled WGS sequence"/>
</dbReference>
<dbReference type="SUPFAM" id="SSF81531">
    <property type="entry name" value="Non-heme 11 kDa protein of cytochrome bc1 complex (Ubiquinol-cytochrome c reductase)"/>
    <property type="match status" value="1"/>
</dbReference>
<keyword evidence="6" id="KW-0249">Electron transport</keyword>
<comment type="similarity">
    <text evidence="2">Belongs to the UQCRH/QCR6 family.</text>
</comment>
<protein>
    <recommendedName>
        <fullName evidence="9">Ubiquinol-cytochrome C reductase hinge domain-containing protein</fullName>
    </recommendedName>
</protein>
<evidence type="ECO:0000256" key="1">
    <source>
        <dbReference type="ARBA" id="ARBA00004273"/>
    </source>
</evidence>
<organism evidence="10 11">
    <name type="scientific">Stentor coeruleus</name>
    <dbReference type="NCBI Taxonomy" id="5963"/>
    <lineage>
        <taxon>Eukaryota</taxon>
        <taxon>Sar</taxon>
        <taxon>Alveolata</taxon>
        <taxon>Ciliophora</taxon>
        <taxon>Postciliodesmatophora</taxon>
        <taxon>Heterotrichea</taxon>
        <taxon>Heterotrichida</taxon>
        <taxon>Stentoridae</taxon>
        <taxon>Stentor</taxon>
    </lineage>
</organism>
<proteinExistence type="inferred from homology"/>
<keyword evidence="8" id="KW-0472">Membrane</keyword>